<comment type="caution">
    <text evidence="7">The sequence shown here is derived from an EMBL/GenBank/DDBJ whole genome shotgun (WGS) entry which is preliminary data.</text>
</comment>
<feature type="transmembrane region" description="Helical" evidence="5">
    <location>
        <begin position="261"/>
        <end position="284"/>
    </location>
</feature>
<feature type="transmembrane region" description="Helical" evidence="5">
    <location>
        <begin position="158"/>
        <end position="179"/>
    </location>
</feature>
<dbReference type="CDD" id="cd17321">
    <property type="entry name" value="MFS_MMR_MDR_like"/>
    <property type="match status" value="1"/>
</dbReference>
<keyword evidence="4 5" id="KW-0472">Membrane</keyword>
<evidence type="ECO:0000256" key="5">
    <source>
        <dbReference type="SAM" id="Phobius"/>
    </source>
</evidence>
<feature type="transmembrane region" description="Helical" evidence="5">
    <location>
        <begin position="217"/>
        <end position="240"/>
    </location>
</feature>
<feature type="transmembrane region" description="Helical" evidence="5">
    <location>
        <begin position="72"/>
        <end position="98"/>
    </location>
</feature>
<evidence type="ECO:0000256" key="3">
    <source>
        <dbReference type="ARBA" id="ARBA00022989"/>
    </source>
</evidence>
<comment type="subcellular location">
    <subcellularLocation>
        <location evidence="1">Cell membrane</location>
        <topology evidence="1">Multi-pass membrane protein</topology>
    </subcellularLocation>
</comment>
<dbReference type="Proteomes" id="UP001595764">
    <property type="component" value="Unassembled WGS sequence"/>
</dbReference>
<protein>
    <submittedName>
        <fullName evidence="7">MFS transporter</fullName>
    </submittedName>
</protein>
<reference evidence="8" key="1">
    <citation type="journal article" date="2019" name="Int. J. Syst. Evol. Microbiol.">
        <title>The Global Catalogue of Microorganisms (GCM) 10K type strain sequencing project: providing services to taxonomists for standard genome sequencing and annotation.</title>
        <authorList>
            <consortium name="The Broad Institute Genomics Platform"/>
            <consortium name="The Broad Institute Genome Sequencing Center for Infectious Disease"/>
            <person name="Wu L."/>
            <person name="Ma J."/>
        </authorList>
    </citation>
    <scope>NUCLEOTIDE SEQUENCE [LARGE SCALE GENOMIC DNA]</scope>
    <source>
        <strain evidence="8">CGMCC 4.7682</strain>
    </source>
</reference>
<feature type="transmembrane region" description="Helical" evidence="5">
    <location>
        <begin position="350"/>
        <end position="374"/>
    </location>
</feature>
<sequence>MRTWGPLIAICLGTFLLLTDVTIVTVALPAIAKDLHSGMADLEWAVDIYALALAALLLGVGSSADRFGCRKIYATGLATFAGASLACALSPDIAALIVARGVQGVGAAAMLGTTIALLGTCVEDSERGLAFGVWGATSASAVAVGPIAGGLLTEHGDWRWIFLINLPISVVAAVFVIRYVKETPKKRTGRLDVLGVLAFTVAAGAATWLLIRVHGNSWTSATTLILGAVAVGAFVVFVVVERLHPDPMLDLSLFRSPAFSGIAVAGFFMQAAAFAYLLFTSLWLQSVLKLGPVDAGLVFLPLSLAAFLTAILAGRFGQRSPYLFIGAGLPLIGAGALAQTFLTARSTASAVLPGMIVVGIGVGLATPTMSAAALSAAPADRGGMAGAAVNTFRQLGYAVGIALFGVVFDARVRSAVDRHGLADADTVAAALGSGQAQPLIARAPSLEGVVREAFAAGLDATCLVAAIAGFIGGASVLGLALVRASADPKRPRRVPPCP</sequence>
<evidence type="ECO:0000256" key="1">
    <source>
        <dbReference type="ARBA" id="ARBA00004651"/>
    </source>
</evidence>
<dbReference type="PRINTS" id="PR01036">
    <property type="entry name" value="TCRTETB"/>
</dbReference>
<name>A0ABV7QUQ8_9PSEU</name>
<feature type="transmembrane region" description="Helical" evidence="5">
    <location>
        <begin position="296"/>
        <end position="314"/>
    </location>
</feature>
<dbReference type="Pfam" id="PF07690">
    <property type="entry name" value="MFS_1"/>
    <property type="match status" value="1"/>
</dbReference>
<evidence type="ECO:0000256" key="2">
    <source>
        <dbReference type="ARBA" id="ARBA00022692"/>
    </source>
</evidence>
<proteinExistence type="predicted"/>
<dbReference type="InterPro" id="IPR011701">
    <property type="entry name" value="MFS"/>
</dbReference>
<evidence type="ECO:0000313" key="7">
    <source>
        <dbReference type="EMBL" id="MFC3515620.1"/>
    </source>
</evidence>
<dbReference type="Gene3D" id="1.20.1250.20">
    <property type="entry name" value="MFS general substrate transporter like domains"/>
    <property type="match status" value="1"/>
</dbReference>
<evidence type="ECO:0000256" key="4">
    <source>
        <dbReference type="ARBA" id="ARBA00023136"/>
    </source>
</evidence>
<organism evidence="7 8">
    <name type="scientific">Amycolatopsis halotolerans</name>
    <dbReference type="NCBI Taxonomy" id="330083"/>
    <lineage>
        <taxon>Bacteria</taxon>
        <taxon>Bacillati</taxon>
        <taxon>Actinomycetota</taxon>
        <taxon>Actinomycetes</taxon>
        <taxon>Pseudonocardiales</taxon>
        <taxon>Pseudonocardiaceae</taxon>
        <taxon>Amycolatopsis</taxon>
    </lineage>
</organism>
<gene>
    <name evidence="7" type="ORF">ACFORO_36035</name>
</gene>
<dbReference type="PANTHER" id="PTHR42718:SF49">
    <property type="entry name" value="EXPORT PROTEIN"/>
    <property type="match status" value="1"/>
</dbReference>
<dbReference type="Gene3D" id="1.20.1720.10">
    <property type="entry name" value="Multidrug resistance protein D"/>
    <property type="match status" value="1"/>
</dbReference>
<feature type="transmembrane region" description="Helical" evidence="5">
    <location>
        <begin position="7"/>
        <end position="32"/>
    </location>
</feature>
<dbReference type="PROSITE" id="PS50850">
    <property type="entry name" value="MFS"/>
    <property type="match status" value="1"/>
</dbReference>
<feature type="transmembrane region" description="Helical" evidence="5">
    <location>
        <begin position="44"/>
        <end position="60"/>
    </location>
</feature>
<dbReference type="EMBL" id="JBHRWI010000052">
    <property type="protein sequence ID" value="MFC3515620.1"/>
    <property type="molecule type" value="Genomic_DNA"/>
</dbReference>
<keyword evidence="2 5" id="KW-0812">Transmembrane</keyword>
<keyword evidence="3 5" id="KW-1133">Transmembrane helix</keyword>
<evidence type="ECO:0000313" key="8">
    <source>
        <dbReference type="Proteomes" id="UP001595764"/>
    </source>
</evidence>
<accession>A0ABV7QUQ8</accession>
<feature type="transmembrane region" description="Helical" evidence="5">
    <location>
        <begin position="129"/>
        <end position="152"/>
    </location>
</feature>
<keyword evidence="8" id="KW-1185">Reference proteome</keyword>
<feature type="transmembrane region" description="Helical" evidence="5">
    <location>
        <begin position="395"/>
        <end position="412"/>
    </location>
</feature>
<feature type="transmembrane region" description="Helical" evidence="5">
    <location>
        <begin position="454"/>
        <end position="482"/>
    </location>
</feature>
<dbReference type="InterPro" id="IPR036259">
    <property type="entry name" value="MFS_trans_sf"/>
</dbReference>
<feature type="transmembrane region" description="Helical" evidence="5">
    <location>
        <begin position="321"/>
        <end position="344"/>
    </location>
</feature>
<feature type="domain" description="Major facilitator superfamily (MFS) profile" evidence="6">
    <location>
        <begin position="6"/>
        <end position="490"/>
    </location>
</feature>
<dbReference type="SUPFAM" id="SSF103473">
    <property type="entry name" value="MFS general substrate transporter"/>
    <property type="match status" value="1"/>
</dbReference>
<dbReference type="InterPro" id="IPR020846">
    <property type="entry name" value="MFS_dom"/>
</dbReference>
<feature type="transmembrane region" description="Helical" evidence="5">
    <location>
        <begin position="191"/>
        <end position="211"/>
    </location>
</feature>
<feature type="transmembrane region" description="Helical" evidence="5">
    <location>
        <begin position="104"/>
        <end position="122"/>
    </location>
</feature>
<dbReference type="RefSeq" id="WP_377871864.1">
    <property type="nucleotide sequence ID" value="NZ_JBHMAY010000034.1"/>
</dbReference>
<dbReference type="PANTHER" id="PTHR42718">
    <property type="entry name" value="MAJOR FACILITATOR SUPERFAMILY MULTIDRUG TRANSPORTER MFSC"/>
    <property type="match status" value="1"/>
</dbReference>
<evidence type="ECO:0000259" key="6">
    <source>
        <dbReference type="PROSITE" id="PS50850"/>
    </source>
</evidence>